<dbReference type="NCBIfam" id="TIGR01764">
    <property type="entry name" value="excise"/>
    <property type="match status" value="1"/>
</dbReference>
<comment type="caution">
    <text evidence="2">The sequence shown here is derived from an EMBL/GenBank/DDBJ whole genome shotgun (WGS) entry which is preliminary data.</text>
</comment>
<name>A0A7W7WTW0_9PSEU</name>
<dbReference type="Proteomes" id="UP000542674">
    <property type="component" value="Unassembled WGS sequence"/>
</dbReference>
<feature type="domain" description="Helix-turn-helix" evidence="1">
    <location>
        <begin position="10"/>
        <end position="52"/>
    </location>
</feature>
<evidence type="ECO:0000313" key="2">
    <source>
        <dbReference type="EMBL" id="MBB4963556.1"/>
    </source>
</evidence>
<accession>A0A7W7WTW0</accession>
<dbReference type="RefSeq" id="WP_184666317.1">
    <property type="nucleotide sequence ID" value="NZ_BAABAI010000034.1"/>
</dbReference>
<sequence>MTDNNTEPSFYTVAEAAHLLRVSPMTLYRAIHDNELPATRIRTRLLISAHTIHNLTAHTKEAPDARTPATP</sequence>
<keyword evidence="3" id="KW-1185">Reference proteome</keyword>
<organism evidence="2 3">
    <name type="scientific">Saccharothrix violaceirubra</name>
    <dbReference type="NCBI Taxonomy" id="413306"/>
    <lineage>
        <taxon>Bacteria</taxon>
        <taxon>Bacillati</taxon>
        <taxon>Actinomycetota</taxon>
        <taxon>Actinomycetes</taxon>
        <taxon>Pseudonocardiales</taxon>
        <taxon>Pseudonocardiaceae</taxon>
        <taxon>Saccharothrix</taxon>
    </lineage>
</organism>
<proteinExistence type="predicted"/>
<gene>
    <name evidence="2" type="ORF">F4559_000915</name>
</gene>
<dbReference type="InterPro" id="IPR010093">
    <property type="entry name" value="SinI_DNA-bd"/>
</dbReference>
<dbReference type="GO" id="GO:0003677">
    <property type="term" value="F:DNA binding"/>
    <property type="evidence" value="ECO:0007669"/>
    <property type="project" value="InterPro"/>
</dbReference>
<evidence type="ECO:0000313" key="3">
    <source>
        <dbReference type="Proteomes" id="UP000542674"/>
    </source>
</evidence>
<dbReference type="EMBL" id="JACHJS010000001">
    <property type="protein sequence ID" value="MBB4963556.1"/>
    <property type="molecule type" value="Genomic_DNA"/>
</dbReference>
<dbReference type="Pfam" id="PF12728">
    <property type="entry name" value="HTH_17"/>
    <property type="match status" value="1"/>
</dbReference>
<evidence type="ECO:0000259" key="1">
    <source>
        <dbReference type="Pfam" id="PF12728"/>
    </source>
</evidence>
<protein>
    <submittedName>
        <fullName evidence="2">Excisionase family DNA binding protein</fullName>
    </submittedName>
</protein>
<reference evidence="2 3" key="1">
    <citation type="submission" date="2020-08" db="EMBL/GenBank/DDBJ databases">
        <title>Sequencing the genomes of 1000 actinobacteria strains.</title>
        <authorList>
            <person name="Klenk H.-P."/>
        </authorList>
    </citation>
    <scope>NUCLEOTIDE SEQUENCE [LARGE SCALE GENOMIC DNA]</scope>
    <source>
        <strain evidence="2 3">DSM 45084</strain>
    </source>
</reference>
<dbReference type="InterPro" id="IPR041657">
    <property type="entry name" value="HTH_17"/>
</dbReference>
<dbReference type="AlphaFoldDB" id="A0A7W7WTW0"/>